<feature type="region of interest" description="Disordered" evidence="1">
    <location>
        <begin position="1"/>
        <end position="27"/>
    </location>
</feature>
<gene>
    <name evidence="2" type="ORF">MUK42_36201</name>
</gene>
<organism evidence="2 3">
    <name type="scientific">Musa troglodytarum</name>
    <name type="common">fe'i banana</name>
    <dbReference type="NCBI Taxonomy" id="320322"/>
    <lineage>
        <taxon>Eukaryota</taxon>
        <taxon>Viridiplantae</taxon>
        <taxon>Streptophyta</taxon>
        <taxon>Embryophyta</taxon>
        <taxon>Tracheophyta</taxon>
        <taxon>Spermatophyta</taxon>
        <taxon>Magnoliopsida</taxon>
        <taxon>Liliopsida</taxon>
        <taxon>Zingiberales</taxon>
        <taxon>Musaceae</taxon>
        <taxon>Musa</taxon>
    </lineage>
</organism>
<dbReference type="Proteomes" id="UP001055439">
    <property type="component" value="Chromosome 8"/>
</dbReference>
<evidence type="ECO:0000313" key="3">
    <source>
        <dbReference type="Proteomes" id="UP001055439"/>
    </source>
</evidence>
<dbReference type="AlphaFoldDB" id="A0A9E7HM58"/>
<keyword evidence="3" id="KW-1185">Reference proteome</keyword>
<evidence type="ECO:0000256" key="1">
    <source>
        <dbReference type="SAM" id="MobiDB-lite"/>
    </source>
</evidence>
<protein>
    <submittedName>
        <fullName evidence="2">Uncharacterized protein</fullName>
    </submittedName>
</protein>
<evidence type="ECO:0000313" key="2">
    <source>
        <dbReference type="EMBL" id="URE35896.1"/>
    </source>
</evidence>
<name>A0A9E7HM58_9LILI</name>
<sequence>MCLWEYPSDQAATAAPSRTLGSPSITMMQRSRNAETVDFGCRCRRLSPWQLPSVGASTSSSDNAIPPVQSSCLPVCSLLSLTLSTSRVSSPTFPFLFVFLFLSRNLQ</sequence>
<proteinExistence type="predicted"/>
<accession>A0A9E7HM58</accession>
<reference evidence="2" key="1">
    <citation type="submission" date="2022-05" db="EMBL/GenBank/DDBJ databases">
        <title>The Musa troglodytarum L. genome provides insights into the mechanism of non-climacteric behaviour and enrichment of carotenoids.</title>
        <authorList>
            <person name="Wang J."/>
        </authorList>
    </citation>
    <scope>NUCLEOTIDE SEQUENCE</scope>
    <source>
        <tissue evidence="2">Leaf</tissue>
    </source>
</reference>
<dbReference type="EMBL" id="CP097510">
    <property type="protein sequence ID" value="URE35896.1"/>
    <property type="molecule type" value="Genomic_DNA"/>
</dbReference>